<proteinExistence type="predicted"/>
<protein>
    <submittedName>
        <fullName evidence="1">Ubiquitin domain containing 1 protein-related</fullName>
    </submittedName>
</protein>
<sequence length="217" mass="23982">MGGCIGVNRRSDAIDDSSGSNSRPYSGKLNLVLLFTYLQTTKRSKRDEFWDTAPAFEGRKEIWDALRAAAVAAETKDYELAQAILDGASVSVPNGYLTECYDELGARYQVPIYCLSYPINIVKEDSGRDSPAECSEPVDGGTETILKLRLSHNCTDVKLAVYSTDTISSQEGIESSRQRWFYGGKLLGDKLHVEEAKIPTGYVIQVIVNIEFSKMDS</sequence>
<evidence type="ECO:0000313" key="1">
    <source>
        <dbReference type="EMBL" id="KAI4457935.1"/>
    </source>
</evidence>
<accession>A0ACB9STG0</accession>
<organism evidence="1 2">
    <name type="scientific">Holotrichia oblita</name>
    <name type="common">Chafer beetle</name>
    <dbReference type="NCBI Taxonomy" id="644536"/>
    <lineage>
        <taxon>Eukaryota</taxon>
        <taxon>Metazoa</taxon>
        <taxon>Ecdysozoa</taxon>
        <taxon>Arthropoda</taxon>
        <taxon>Hexapoda</taxon>
        <taxon>Insecta</taxon>
        <taxon>Pterygota</taxon>
        <taxon>Neoptera</taxon>
        <taxon>Endopterygota</taxon>
        <taxon>Coleoptera</taxon>
        <taxon>Polyphaga</taxon>
        <taxon>Scarabaeiformia</taxon>
        <taxon>Scarabaeidae</taxon>
        <taxon>Melolonthinae</taxon>
        <taxon>Holotrichia</taxon>
    </lineage>
</organism>
<reference evidence="1" key="1">
    <citation type="submission" date="2022-04" db="EMBL/GenBank/DDBJ databases">
        <title>Chromosome-scale genome assembly of Holotrichia oblita Faldermann.</title>
        <authorList>
            <person name="Rongchong L."/>
        </authorList>
    </citation>
    <scope>NUCLEOTIDE SEQUENCE</scope>
    <source>
        <strain evidence="1">81SQS9</strain>
    </source>
</reference>
<name>A0ACB9STG0_HOLOL</name>
<keyword evidence="2" id="KW-1185">Reference proteome</keyword>
<evidence type="ECO:0000313" key="2">
    <source>
        <dbReference type="Proteomes" id="UP001056778"/>
    </source>
</evidence>
<comment type="caution">
    <text evidence="1">The sequence shown here is derived from an EMBL/GenBank/DDBJ whole genome shotgun (WGS) entry which is preliminary data.</text>
</comment>
<dbReference type="EMBL" id="CM043021">
    <property type="protein sequence ID" value="KAI4457935.1"/>
    <property type="molecule type" value="Genomic_DNA"/>
</dbReference>
<gene>
    <name evidence="1" type="ORF">MML48_7g00009072</name>
</gene>
<dbReference type="Proteomes" id="UP001056778">
    <property type="component" value="Chromosome 7"/>
</dbReference>